<feature type="transmembrane region" description="Helical" evidence="11">
    <location>
        <begin position="191"/>
        <end position="208"/>
    </location>
</feature>
<evidence type="ECO:0000256" key="8">
    <source>
        <dbReference type="ARBA" id="ARBA00031400"/>
    </source>
</evidence>
<accession>A0A537KAH7</accession>
<feature type="domain" description="Heme-copper oxidase subunit III family profile" evidence="12">
    <location>
        <begin position="8"/>
        <end position="295"/>
    </location>
</feature>
<evidence type="ECO:0000256" key="11">
    <source>
        <dbReference type="SAM" id="Phobius"/>
    </source>
</evidence>
<evidence type="ECO:0000256" key="10">
    <source>
        <dbReference type="RuleBase" id="RU003376"/>
    </source>
</evidence>
<dbReference type="InterPro" id="IPR033945">
    <property type="entry name" value="Cyt_c_oxase_su3_dom"/>
</dbReference>
<dbReference type="Gene3D" id="1.10.287.70">
    <property type="match status" value="1"/>
</dbReference>
<comment type="caution">
    <text evidence="13">The sequence shown here is derived from an EMBL/GenBank/DDBJ whole genome shotgun (WGS) entry which is preliminary data.</text>
</comment>
<feature type="transmembrane region" description="Helical" evidence="11">
    <location>
        <begin position="155"/>
        <end position="179"/>
    </location>
</feature>
<reference evidence="13 14" key="1">
    <citation type="journal article" date="2019" name="Nat. Microbiol.">
        <title>Mediterranean grassland soil C-N compound turnover is dependent on rainfall and depth, and is mediated by genomically divergent microorganisms.</title>
        <authorList>
            <person name="Diamond S."/>
            <person name="Andeer P.F."/>
            <person name="Li Z."/>
            <person name="Crits-Christoph A."/>
            <person name="Burstein D."/>
            <person name="Anantharaman K."/>
            <person name="Lane K.R."/>
            <person name="Thomas B.C."/>
            <person name="Pan C."/>
            <person name="Northen T.R."/>
            <person name="Banfield J.F."/>
        </authorList>
    </citation>
    <scope>NUCLEOTIDE SEQUENCE [LARGE SCALE GENOMIC DNA]</scope>
    <source>
        <strain evidence="13">NP_3</strain>
    </source>
</reference>
<keyword evidence="7 11" id="KW-0472">Membrane</keyword>
<feature type="transmembrane region" description="Helical" evidence="11">
    <location>
        <begin position="88"/>
        <end position="108"/>
    </location>
</feature>
<protein>
    <recommendedName>
        <fullName evidence="3">cytochrome-c oxidase</fullName>
        <ecNumber evidence="3">7.1.1.9</ecNumber>
    </recommendedName>
    <alternativeName>
        <fullName evidence="8">Cytochrome aa3 subunit 3</fullName>
    </alternativeName>
    <alternativeName>
        <fullName evidence="9">Cytochrome c oxidase polypeptide III</fullName>
    </alternativeName>
</protein>
<comment type="subcellular location">
    <subcellularLocation>
        <location evidence="10">Cell membrane</location>
        <topology evidence="10">Multi-pass membrane protein</topology>
    </subcellularLocation>
    <subcellularLocation>
        <location evidence="1">Membrane</location>
        <topology evidence="1">Multi-pass membrane protein</topology>
    </subcellularLocation>
</comment>
<feature type="transmembrane region" description="Helical" evidence="11">
    <location>
        <begin position="276"/>
        <end position="294"/>
    </location>
</feature>
<evidence type="ECO:0000313" key="13">
    <source>
        <dbReference type="EMBL" id="TMI92754.1"/>
    </source>
</evidence>
<dbReference type="SUPFAM" id="SSF81452">
    <property type="entry name" value="Cytochrome c oxidase subunit III-like"/>
    <property type="match status" value="1"/>
</dbReference>
<feature type="transmembrane region" description="Helical" evidence="11">
    <location>
        <begin position="228"/>
        <end position="256"/>
    </location>
</feature>
<dbReference type="InterPro" id="IPR035973">
    <property type="entry name" value="Cyt_c_oxidase_su3-like_sf"/>
</dbReference>
<name>A0A537KAH7_9BACT</name>
<dbReference type="AlphaFoldDB" id="A0A537KAH7"/>
<evidence type="ECO:0000256" key="5">
    <source>
        <dbReference type="ARBA" id="ARBA00022967"/>
    </source>
</evidence>
<evidence type="ECO:0000256" key="2">
    <source>
        <dbReference type="ARBA" id="ARBA00010581"/>
    </source>
</evidence>
<evidence type="ECO:0000313" key="14">
    <source>
        <dbReference type="Proteomes" id="UP000318509"/>
    </source>
</evidence>
<dbReference type="Gene3D" id="1.20.120.80">
    <property type="entry name" value="Cytochrome c oxidase, subunit III, four-helix bundle"/>
    <property type="match status" value="1"/>
</dbReference>
<dbReference type="InterPro" id="IPR013833">
    <property type="entry name" value="Cyt_c_oxidase_su3_a-hlx"/>
</dbReference>
<evidence type="ECO:0000256" key="6">
    <source>
        <dbReference type="ARBA" id="ARBA00022989"/>
    </source>
</evidence>
<dbReference type="GO" id="GO:0004129">
    <property type="term" value="F:cytochrome-c oxidase activity"/>
    <property type="evidence" value="ECO:0007669"/>
    <property type="project" value="UniProtKB-EC"/>
</dbReference>
<dbReference type="CDD" id="cd01665">
    <property type="entry name" value="Cyt_c_Oxidase_III"/>
    <property type="match status" value="1"/>
</dbReference>
<dbReference type="Proteomes" id="UP000318509">
    <property type="component" value="Unassembled WGS sequence"/>
</dbReference>
<dbReference type="EC" id="7.1.1.9" evidence="3"/>
<keyword evidence="5" id="KW-1278">Translocase</keyword>
<keyword evidence="6 11" id="KW-1133">Transmembrane helix</keyword>
<keyword evidence="4 10" id="KW-0812">Transmembrane</keyword>
<evidence type="ECO:0000256" key="9">
    <source>
        <dbReference type="ARBA" id="ARBA00031625"/>
    </source>
</evidence>
<sequence length="295" mass="33077">MARAHAPDSSHYFIPPGSPWPIRGSIALFAIMLGAIGYLNDWTGAWSLLPGAVLLAYMFFGWFSTVIGENQHGVYNLQVDRSFRMGMMWFIFSEVMFFAAFFGALFYARVLAVPWLGGEGVKVFSNFILWPQFEAVWPTNGPGHVGGRADSTFGVIPAIGVPALNTAILLTSGLTVTFAHFALRAGRRGRLALFLALTFLLGFTFVGLQAREYGEAYRELGLRLSTGIYGSTFFMLTGFHGLHVTLGAIMLTVIWLRVLRGHFSADRHFAFEAVAWYWHFVDWVWLALFIFVYWL</sequence>
<evidence type="ECO:0000256" key="7">
    <source>
        <dbReference type="ARBA" id="ARBA00023136"/>
    </source>
</evidence>
<comment type="similarity">
    <text evidence="2 10">Belongs to the cytochrome c oxidase subunit 3 family.</text>
</comment>
<dbReference type="Pfam" id="PF00510">
    <property type="entry name" value="COX3"/>
    <property type="match status" value="2"/>
</dbReference>
<dbReference type="PANTHER" id="PTHR11403">
    <property type="entry name" value="CYTOCHROME C OXIDASE SUBUNIT III"/>
    <property type="match status" value="1"/>
</dbReference>
<evidence type="ECO:0000259" key="12">
    <source>
        <dbReference type="PROSITE" id="PS50253"/>
    </source>
</evidence>
<evidence type="ECO:0000256" key="3">
    <source>
        <dbReference type="ARBA" id="ARBA00012949"/>
    </source>
</evidence>
<dbReference type="EMBL" id="VBAK01000051">
    <property type="protein sequence ID" value="TMI92754.1"/>
    <property type="molecule type" value="Genomic_DNA"/>
</dbReference>
<dbReference type="PANTHER" id="PTHR11403:SF7">
    <property type="entry name" value="CYTOCHROME C OXIDASE SUBUNIT 3"/>
    <property type="match status" value="1"/>
</dbReference>
<dbReference type="InterPro" id="IPR000298">
    <property type="entry name" value="Cyt_c_oxidase-like_su3"/>
</dbReference>
<proteinExistence type="inferred from homology"/>
<gene>
    <name evidence="13" type="ORF">E6H00_02250</name>
</gene>
<dbReference type="GO" id="GO:0005886">
    <property type="term" value="C:plasma membrane"/>
    <property type="evidence" value="ECO:0007669"/>
    <property type="project" value="UniProtKB-SubCell"/>
</dbReference>
<feature type="transmembrane region" description="Helical" evidence="11">
    <location>
        <begin position="20"/>
        <end position="39"/>
    </location>
</feature>
<evidence type="ECO:0000256" key="1">
    <source>
        <dbReference type="ARBA" id="ARBA00004141"/>
    </source>
</evidence>
<dbReference type="FunFam" id="1.20.120.80:FF:000003">
    <property type="entry name" value="Cytochrome c oxidase subunit 3"/>
    <property type="match status" value="1"/>
</dbReference>
<dbReference type="GO" id="GO:0019646">
    <property type="term" value="P:aerobic electron transport chain"/>
    <property type="evidence" value="ECO:0007669"/>
    <property type="project" value="InterPro"/>
</dbReference>
<dbReference type="PROSITE" id="PS50253">
    <property type="entry name" value="COX3"/>
    <property type="match status" value="1"/>
</dbReference>
<feature type="transmembrane region" description="Helical" evidence="11">
    <location>
        <begin position="45"/>
        <end position="67"/>
    </location>
</feature>
<organism evidence="13 14">
    <name type="scientific">Candidatus Segetimicrobium genomatis</name>
    <dbReference type="NCBI Taxonomy" id="2569760"/>
    <lineage>
        <taxon>Bacteria</taxon>
        <taxon>Bacillati</taxon>
        <taxon>Candidatus Sysuimicrobiota</taxon>
        <taxon>Candidatus Sysuimicrobiia</taxon>
        <taxon>Candidatus Sysuimicrobiales</taxon>
        <taxon>Candidatus Segetimicrobiaceae</taxon>
        <taxon>Candidatus Segetimicrobium</taxon>
    </lineage>
</organism>
<evidence type="ECO:0000256" key="4">
    <source>
        <dbReference type="ARBA" id="ARBA00022692"/>
    </source>
</evidence>
<dbReference type="InterPro" id="IPR024791">
    <property type="entry name" value="Cyt_c/ubiquinol_Oxase_su3"/>
</dbReference>